<dbReference type="RefSeq" id="XP_024325165.1">
    <property type="nucleotide sequence ID" value="XM_024466723.1"/>
</dbReference>
<dbReference type="Proteomes" id="UP000077154">
    <property type="component" value="Unassembled WGS sequence"/>
</dbReference>
<dbReference type="eggNOG" id="ENOG502T8GK">
    <property type="taxonomic scope" value="Eukaryota"/>
</dbReference>
<dbReference type="OrthoDB" id="3596146at2759"/>
<accession>A0A177AEP4</accession>
<gene>
    <name evidence="1" type="ORF">VC83_03074</name>
</gene>
<dbReference type="EMBL" id="KV441392">
    <property type="protein sequence ID" value="OAF59882.1"/>
    <property type="molecule type" value="Genomic_DNA"/>
</dbReference>
<reference evidence="1" key="1">
    <citation type="submission" date="2016-03" db="EMBL/GenBank/DDBJ databases">
        <title>Updated assembly of Pseudogymnoascus destructans, the fungus causing white-nose syndrome of bats.</title>
        <authorList>
            <person name="Palmer J.M."/>
            <person name="Drees K.P."/>
            <person name="Foster J.T."/>
            <person name="Lindner D.L."/>
        </authorList>
    </citation>
    <scope>NUCLEOTIDE SEQUENCE [LARGE SCALE GENOMIC DNA]</scope>
    <source>
        <strain evidence="1">20631-21</strain>
    </source>
</reference>
<protein>
    <submittedName>
        <fullName evidence="1">Uncharacterized protein</fullName>
    </submittedName>
</protein>
<organism evidence="1">
    <name type="scientific">Pseudogymnoascus destructans</name>
    <dbReference type="NCBI Taxonomy" id="655981"/>
    <lineage>
        <taxon>Eukaryota</taxon>
        <taxon>Fungi</taxon>
        <taxon>Dikarya</taxon>
        <taxon>Ascomycota</taxon>
        <taxon>Pezizomycotina</taxon>
        <taxon>Leotiomycetes</taxon>
        <taxon>Thelebolales</taxon>
        <taxon>Thelebolaceae</taxon>
        <taxon>Pseudogymnoascus</taxon>
    </lineage>
</organism>
<evidence type="ECO:0000313" key="1">
    <source>
        <dbReference type="EMBL" id="OAF59882.1"/>
    </source>
</evidence>
<proteinExistence type="predicted"/>
<dbReference type="GeneID" id="36286151"/>
<name>A0A177AEP4_9PEZI</name>
<dbReference type="VEuPathDB" id="FungiDB:GMDG_05781"/>
<sequence>MAMAQGARLLGEIEVGTLDELFRDLKSLQPPTIAPGRLGIPELDEIWDRRGGQLYVCGRYKALLYHIVSTAVSAPRSGVALVVDVDGRFDVTRLSCSEEELRHVYVVRTGKEGVERCLEEGRRWLVYGEHGSKGRELGVRVVSGGEGGKEADVVGCWRGWMRVQRGVGVEGFGGGISVEEAMRERGERQMVVEGSGWRAESDYGEFRWLEE</sequence>
<dbReference type="AlphaFoldDB" id="A0A177AEP4"/>